<dbReference type="Proteomes" id="UP000186230">
    <property type="component" value="Chromosome"/>
</dbReference>
<sequence>MKSTTKKITTNTRVIKELLTKYKDTFQAFRELINNSIQADSKNIEINLEYVNEANIKSPIKRIEIKDDGYGVPFNEFDNRVLEIGTTVKASGQGIGRFSALQIGELMHIETIGFDSEKKQFSKTKFSIDTLDFNDAQLQETEFKVDYEYLETKQNPYYKVIIEQLHHNKQENIAKRNRIHENFLQQNISQAIFEHYPYEIFHNTVNFIINGHILRREQFVIGKPSKKTINYTDKKGKTHQLNFYFYNIKSSLKKVKVFFQTDNAGLKSVAHEYTYSSDWYTPDLGTWFIYIESAMLNTDLFRNLDIETLGETEIKNLKNTIKEAINHFFKAKNKRFEKFLNSLERDKYYPYQDNSQPASKSQEVLFKKVAYLLEDEHRLIQRDDKIRNFLYPLLDKAISNGNIEYIFKKLLKLSDENLEKFHNLLEKTDLEDVVHFASVVAQKSEFLDFLHELTYGGISKHLKERSQLHKIVENELWLFGENYNGIPQLWSDKKIGNILEELRTKFFNYEPTEEDDNLIELDDRGLNDITDLFFFNEKITDSNVKEIMVVELKAPKCSISKKELNQIDEYAFTIEQHSALPNEKVKYKLLLISSKLTKYAKSQVKSRRANFPDKPYLYDVKTEKNIEVYVMEWSELIEQNKRKLGYLSNKLNIKDKSVKTKFEDEYSDLIDEKISSQLRLVK</sequence>
<evidence type="ECO:0000313" key="1">
    <source>
        <dbReference type="EMBL" id="APU67277.1"/>
    </source>
</evidence>
<accession>A0A1L7I0Z7</accession>
<dbReference type="STRING" id="1229726.GRFL_0553"/>
<proteinExistence type="predicted"/>
<evidence type="ECO:0000313" key="2">
    <source>
        <dbReference type="Proteomes" id="UP000186230"/>
    </source>
</evidence>
<gene>
    <name evidence="1" type="ORF">GRFL_0553</name>
</gene>
<keyword evidence="2" id="KW-1185">Reference proteome</keyword>
<dbReference type="OrthoDB" id="8765545at2"/>
<dbReference type="Pfam" id="PF13589">
    <property type="entry name" value="HATPase_c_3"/>
    <property type="match status" value="1"/>
</dbReference>
<dbReference type="SUPFAM" id="SSF55874">
    <property type="entry name" value="ATPase domain of HSP90 chaperone/DNA topoisomerase II/histidine kinase"/>
    <property type="match status" value="1"/>
</dbReference>
<dbReference type="InterPro" id="IPR036890">
    <property type="entry name" value="HATPase_C_sf"/>
</dbReference>
<dbReference type="RefSeq" id="WP_083643173.1">
    <property type="nucleotide sequence ID" value="NZ_AMRU01000003.1"/>
</dbReference>
<dbReference type="KEGG" id="gfl:GRFL_0553"/>
<dbReference type="EMBL" id="CP016359">
    <property type="protein sequence ID" value="APU67277.1"/>
    <property type="molecule type" value="Genomic_DNA"/>
</dbReference>
<protein>
    <submittedName>
        <fullName evidence="1">Putative DNA mismatch repair protein</fullName>
    </submittedName>
</protein>
<name>A0A1L7I0Z7_9FLAO</name>
<dbReference type="Gene3D" id="3.30.565.10">
    <property type="entry name" value="Histidine kinase-like ATPase, C-terminal domain"/>
    <property type="match status" value="1"/>
</dbReference>
<dbReference type="AlphaFoldDB" id="A0A1L7I0Z7"/>
<organism evidence="1 2">
    <name type="scientific">Christiangramia flava JLT2011</name>
    <dbReference type="NCBI Taxonomy" id="1229726"/>
    <lineage>
        <taxon>Bacteria</taxon>
        <taxon>Pseudomonadati</taxon>
        <taxon>Bacteroidota</taxon>
        <taxon>Flavobacteriia</taxon>
        <taxon>Flavobacteriales</taxon>
        <taxon>Flavobacteriaceae</taxon>
        <taxon>Christiangramia</taxon>
    </lineage>
</organism>
<reference evidence="1 2" key="1">
    <citation type="submission" date="2016-07" db="EMBL/GenBank/DDBJ databases">
        <title>Multi-omics approach to identify versatile polysaccharide utilization systems of a marine flavobacterium Gramella flava.</title>
        <authorList>
            <person name="Tang K."/>
        </authorList>
    </citation>
    <scope>NUCLEOTIDE SEQUENCE [LARGE SCALE GENOMIC DNA]</scope>
    <source>
        <strain evidence="1 2">JLT2011</strain>
    </source>
</reference>